<reference evidence="3 4" key="1">
    <citation type="submission" date="2020-04" db="EMBL/GenBank/DDBJ databases">
        <title>Enterovirga sp. isolate from soil.</title>
        <authorList>
            <person name="Chea S."/>
            <person name="Kim D.-U."/>
        </authorList>
    </citation>
    <scope>NUCLEOTIDE SEQUENCE [LARGE SCALE GENOMIC DNA]</scope>
    <source>
        <strain evidence="3 4">DB1703</strain>
    </source>
</reference>
<dbReference type="Proteomes" id="UP000564885">
    <property type="component" value="Unassembled WGS sequence"/>
</dbReference>
<gene>
    <name evidence="3" type="ORF">HJG44_16020</name>
</gene>
<proteinExistence type="predicted"/>
<dbReference type="PROSITE" id="PS50846">
    <property type="entry name" value="HMA_2"/>
    <property type="match status" value="1"/>
</dbReference>
<feature type="domain" description="HMA" evidence="2">
    <location>
        <begin position="1"/>
        <end position="63"/>
    </location>
</feature>
<organism evidence="3 4">
    <name type="scientific">Enterovirga aerilata</name>
    <dbReference type="NCBI Taxonomy" id="2730920"/>
    <lineage>
        <taxon>Bacteria</taxon>
        <taxon>Pseudomonadati</taxon>
        <taxon>Pseudomonadota</taxon>
        <taxon>Alphaproteobacteria</taxon>
        <taxon>Hyphomicrobiales</taxon>
        <taxon>Methylobacteriaceae</taxon>
        <taxon>Enterovirga</taxon>
    </lineage>
</organism>
<dbReference type="SUPFAM" id="SSF55008">
    <property type="entry name" value="HMA, heavy metal-associated domain"/>
    <property type="match status" value="1"/>
</dbReference>
<dbReference type="RefSeq" id="WP_171219336.1">
    <property type="nucleotide sequence ID" value="NZ_JABEPP010000004.1"/>
</dbReference>
<dbReference type="InterPro" id="IPR006121">
    <property type="entry name" value="HMA_dom"/>
</dbReference>
<dbReference type="PROSITE" id="PS01047">
    <property type="entry name" value="HMA_1"/>
    <property type="match status" value="1"/>
</dbReference>
<accession>A0A849I9A2</accession>
<protein>
    <submittedName>
        <fullName evidence="3">Heavy-metal-associated domain-containing protein</fullName>
    </submittedName>
</protein>
<evidence type="ECO:0000313" key="4">
    <source>
        <dbReference type="Proteomes" id="UP000564885"/>
    </source>
</evidence>
<dbReference type="GO" id="GO:0046872">
    <property type="term" value="F:metal ion binding"/>
    <property type="evidence" value="ECO:0007669"/>
    <property type="project" value="UniProtKB-KW"/>
</dbReference>
<evidence type="ECO:0000256" key="1">
    <source>
        <dbReference type="ARBA" id="ARBA00022723"/>
    </source>
</evidence>
<keyword evidence="1" id="KW-0479">Metal-binding</keyword>
<dbReference type="InterPro" id="IPR036163">
    <property type="entry name" value="HMA_dom_sf"/>
</dbReference>
<dbReference type="EMBL" id="JABEPP010000004">
    <property type="protein sequence ID" value="NNM73891.1"/>
    <property type="molecule type" value="Genomic_DNA"/>
</dbReference>
<keyword evidence="4" id="KW-1185">Reference proteome</keyword>
<dbReference type="Pfam" id="PF00403">
    <property type="entry name" value="HMA"/>
    <property type="match status" value="1"/>
</dbReference>
<dbReference type="InterPro" id="IPR017969">
    <property type="entry name" value="Heavy-metal-associated_CS"/>
</dbReference>
<sequence length="70" mass="7278">MLHLEIANMSCGGCAHGVTNTIRAVAPQAAVEIQLAERKVTVRGAPDEAKVVEALKSTGFETSVSEALAE</sequence>
<evidence type="ECO:0000313" key="3">
    <source>
        <dbReference type="EMBL" id="NNM73891.1"/>
    </source>
</evidence>
<dbReference type="CDD" id="cd00371">
    <property type="entry name" value="HMA"/>
    <property type="match status" value="1"/>
</dbReference>
<evidence type="ECO:0000259" key="2">
    <source>
        <dbReference type="PROSITE" id="PS50846"/>
    </source>
</evidence>
<dbReference type="AlphaFoldDB" id="A0A849I9A2"/>
<comment type="caution">
    <text evidence="3">The sequence shown here is derived from an EMBL/GenBank/DDBJ whole genome shotgun (WGS) entry which is preliminary data.</text>
</comment>
<name>A0A849I9A2_9HYPH</name>
<dbReference type="Gene3D" id="3.30.70.100">
    <property type="match status" value="1"/>
</dbReference>